<evidence type="ECO:0000256" key="1">
    <source>
        <dbReference type="ARBA" id="ARBA00010407"/>
    </source>
</evidence>
<dbReference type="Gene3D" id="3.90.70.80">
    <property type="match status" value="2"/>
</dbReference>
<protein>
    <recommendedName>
        <fullName evidence="2">OTU domain-containing protein</fullName>
    </recommendedName>
</protein>
<reference evidence="3" key="2">
    <citation type="submission" date="2020-08" db="EMBL/GenBank/DDBJ databases">
        <title>Plant Genome Project.</title>
        <authorList>
            <person name="Zhang R.-G."/>
        </authorList>
    </citation>
    <scope>NUCLEOTIDE SEQUENCE</scope>
    <source>
        <strain evidence="3">Huo1</strain>
        <tissue evidence="3">Leaf</tissue>
    </source>
</reference>
<name>A0A8X8WWD7_SALSN</name>
<evidence type="ECO:0000313" key="3">
    <source>
        <dbReference type="EMBL" id="KAG6402261.1"/>
    </source>
</evidence>
<organism evidence="3">
    <name type="scientific">Salvia splendens</name>
    <name type="common">Scarlet sage</name>
    <dbReference type="NCBI Taxonomy" id="180675"/>
    <lineage>
        <taxon>Eukaryota</taxon>
        <taxon>Viridiplantae</taxon>
        <taxon>Streptophyta</taxon>
        <taxon>Embryophyta</taxon>
        <taxon>Tracheophyta</taxon>
        <taxon>Spermatophyta</taxon>
        <taxon>Magnoliopsida</taxon>
        <taxon>eudicotyledons</taxon>
        <taxon>Gunneridae</taxon>
        <taxon>Pentapetalae</taxon>
        <taxon>asterids</taxon>
        <taxon>lamiids</taxon>
        <taxon>Lamiales</taxon>
        <taxon>Lamiaceae</taxon>
        <taxon>Nepetoideae</taxon>
        <taxon>Mentheae</taxon>
        <taxon>Salviinae</taxon>
        <taxon>Salvia</taxon>
        <taxon>Salvia subgen. Calosphace</taxon>
        <taxon>core Calosphace</taxon>
    </lineage>
</organism>
<dbReference type="PANTHER" id="PTHR12419">
    <property type="entry name" value="OTU DOMAIN CONTAINING PROTEIN"/>
    <property type="match status" value="1"/>
</dbReference>
<dbReference type="AlphaFoldDB" id="A0A8X8WWD7"/>
<proteinExistence type="inferred from homology"/>
<accession>A0A8X8WWD7</accession>
<dbReference type="SUPFAM" id="SSF54001">
    <property type="entry name" value="Cysteine proteinases"/>
    <property type="match status" value="2"/>
</dbReference>
<comment type="similarity">
    <text evidence="1">Belongs to the peptidase C85 family.</text>
</comment>
<evidence type="ECO:0000313" key="4">
    <source>
        <dbReference type="Proteomes" id="UP000298416"/>
    </source>
</evidence>
<dbReference type="InterPro" id="IPR038765">
    <property type="entry name" value="Papain-like_cys_pep_sf"/>
</dbReference>
<dbReference type="EMBL" id="PNBA02000014">
    <property type="protein sequence ID" value="KAG6402261.1"/>
    <property type="molecule type" value="Genomic_DNA"/>
</dbReference>
<evidence type="ECO:0000259" key="2">
    <source>
        <dbReference type="PROSITE" id="PS50802"/>
    </source>
</evidence>
<dbReference type="GO" id="GO:0004843">
    <property type="term" value="F:cysteine-type deubiquitinase activity"/>
    <property type="evidence" value="ECO:0007669"/>
    <property type="project" value="TreeGrafter"/>
</dbReference>
<dbReference type="Proteomes" id="UP000298416">
    <property type="component" value="Unassembled WGS sequence"/>
</dbReference>
<dbReference type="GO" id="GO:0016579">
    <property type="term" value="P:protein deubiquitination"/>
    <property type="evidence" value="ECO:0007669"/>
    <property type="project" value="TreeGrafter"/>
</dbReference>
<dbReference type="Pfam" id="PF02338">
    <property type="entry name" value="OTU"/>
    <property type="match status" value="2"/>
</dbReference>
<dbReference type="InterPro" id="IPR003323">
    <property type="entry name" value="OTU_dom"/>
</dbReference>
<dbReference type="PANTHER" id="PTHR12419:SF90">
    <property type="entry name" value="OS02G0819500 PROTEIN"/>
    <property type="match status" value="1"/>
</dbReference>
<feature type="domain" description="OTU" evidence="2">
    <location>
        <begin position="386"/>
        <end position="495"/>
    </location>
</feature>
<sequence>MGMVCDPDPDVVRWGLHHLFDVCSLAKNHSPPAVTCYVEDNSATYTLKEEFCNTAESVVENDKAITQALQDEFIRLDAANDLGSVSSREEQHQNDSILAQNWPFSSGREKVESAGSAFYLVIDGEMGKRLNQLVPIPHVPKINGEIPSVDEATSDHQRLLNRFPIAFQNLCSESLSCATVPNSCIFCCSDQIYRASDHHKFVREQVVNQLKLRRDLYENFVPMPYGDYIKKMSKNGEWGDHLTLQAAADWLGIKISSLHHTGIHATSRSFHRLNRSLIEVISHHVLSIFLSFWAEVHYNSIYPLGEWLETLPEIENDSAIDGELGKRLNQLVPIPHVPKINGEIPSVDEATSDHQRLLWLLNHSRVLRFLTRAFFVVRIRLKLYDLVELKILGDGNCQFRSLSDQLYRASDHHKFVREQVVNQLKLRRDLYENFVPMAYGDYIKKMSKNGEWGDHLTLQGAADWFGIKLFVVTSCKDTCYIEILPQTELNFILELLGRGPLQLDISIRRTAGGREQEEEEAKVVVIVACRDHSVACRSFLLSSCV</sequence>
<gene>
    <name evidence="3" type="ORF">SASPL_139138</name>
</gene>
<comment type="caution">
    <text evidence="3">The sequence shown here is derived from an EMBL/GenBank/DDBJ whole genome shotgun (WGS) entry which is preliminary data.</text>
</comment>
<dbReference type="InterPro" id="IPR050704">
    <property type="entry name" value="Peptidase_C85-like"/>
</dbReference>
<keyword evidence="4" id="KW-1185">Reference proteome</keyword>
<dbReference type="PROSITE" id="PS50802">
    <property type="entry name" value="OTU"/>
    <property type="match status" value="2"/>
</dbReference>
<feature type="domain" description="OTU" evidence="2">
    <location>
        <begin position="175"/>
        <end position="304"/>
    </location>
</feature>
<reference evidence="3" key="1">
    <citation type="submission" date="2018-01" db="EMBL/GenBank/DDBJ databases">
        <authorList>
            <person name="Mao J.F."/>
        </authorList>
    </citation>
    <scope>NUCLEOTIDE SEQUENCE</scope>
    <source>
        <strain evidence="3">Huo1</strain>
        <tissue evidence="3">Leaf</tissue>
    </source>
</reference>
<dbReference type="CDD" id="cd22751">
    <property type="entry name" value="OTU_plant_OTU9-like"/>
    <property type="match status" value="1"/>
</dbReference>